<feature type="compositionally biased region" description="Basic and acidic residues" evidence="1">
    <location>
        <begin position="40"/>
        <end position="77"/>
    </location>
</feature>
<dbReference type="AlphaFoldDB" id="A0A6D2IAE2"/>
<feature type="region of interest" description="Disordered" evidence="1">
    <location>
        <begin position="31"/>
        <end position="91"/>
    </location>
</feature>
<dbReference type="OrthoDB" id="1677442at2759"/>
<dbReference type="EMBL" id="CACVBM020000910">
    <property type="protein sequence ID" value="CAA7024683.1"/>
    <property type="molecule type" value="Genomic_DNA"/>
</dbReference>
<gene>
    <name evidence="2" type="ORF">MERR_LOCUS11918</name>
</gene>
<name>A0A6D2IAE2_9BRAS</name>
<accession>A0A6D2IAE2</accession>
<organism evidence="2 3">
    <name type="scientific">Microthlaspi erraticum</name>
    <dbReference type="NCBI Taxonomy" id="1685480"/>
    <lineage>
        <taxon>Eukaryota</taxon>
        <taxon>Viridiplantae</taxon>
        <taxon>Streptophyta</taxon>
        <taxon>Embryophyta</taxon>
        <taxon>Tracheophyta</taxon>
        <taxon>Spermatophyta</taxon>
        <taxon>Magnoliopsida</taxon>
        <taxon>eudicotyledons</taxon>
        <taxon>Gunneridae</taxon>
        <taxon>Pentapetalae</taxon>
        <taxon>rosids</taxon>
        <taxon>malvids</taxon>
        <taxon>Brassicales</taxon>
        <taxon>Brassicaceae</taxon>
        <taxon>Coluteocarpeae</taxon>
        <taxon>Microthlaspi</taxon>
    </lineage>
</organism>
<sequence length="91" mass="10434">MMIRKWWRPVGTAWKCDSRYNGVRTMVGKASNRAGVHGSRTPDAKVLENEEEIRERISKGREDKEEKRKKVEKKLEGSQKGSNGDDESSAR</sequence>
<evidence type="ECO:0000256" key="1">
    <source>
        <dbReference type="SAM" id="MobiDB-lite"/>
    </source>
</evidence>
<comment type="caution">
    <text evidence="2">The sequence shown here is derived from an EMBL/GenBank/DDBJ whole genome shotgun (WGS) entry which is preliminary data.</text>
</comment>
<evidence type="ECO:0000313" key="3">
    <source>
        <dbReference type="Proteomes" id="UP000467841"/>
    </source>
</evidence>
<reference evidence="2" key="1">
    <citation type="submission" date="2020-01" db="EMBL/GenBank/DDBJ databases">
        <authorList>
            <person name="Mishra B."/>
        </authorList>
    </citation>
    <scope>NUCLEOTIDE SEQUENCE [LARGE SCALE GENOMIC DNA]</scope>
</reference>
<evidence type="ECO:0000313" key="2">
    <source>
        <dbReference type="EMBL" id="CAA7024683.1"/>
    </source>
</evidence>
<protein>
    <submittedName>
        <fullName evidence="2">Uncharacterized protein</fullName>
    </submittedName>
</protein>
<proteinExistence type="predicted"/>
<dbReference type="Proteomes" id="UP000467841">
    <property type="component" value="Unassembled WGS sequence"/>
</dbReference>
<keyword evidence="3" id="KW-1185">Reference proteome</keyword>